<dbReference type="EMBL" id="LAZR01001261">
    <property type="protein sequence ID" value="KKN47704.1"/>
    <property type="molecule type" value="Genomic_DNA"/>
</dbReference>
<reference evidence="1" key="1">
    <citation type="journal article" date="2015" name="Nature">
        <title>Complex archaea that bridge the gap between prokaryotes and eukaryotes.</title>
        <authorList>
            <person name="Spang A."/>
            <person name="Saw J.H."/>
            <person name="Jorgensen S.L."/>
            <person name="Zaremba-Niedzwiedzka K."/>
            <person name="Martijn J."/>
            <person name="Lind A.E."/>
            <person name="van Eijk R."/>
            <person name="Schleper C."/>
            <person name="Guy L."/>
            <person name="Ettema T.J."/>
        </authorList>
    </citation>
    <scope>NUCLEOTIDE SEQUENCE</scope>
</reference>
<dbReference type="Gene3D" id="3.40.50.150">
    <property type="entry name" value="Vaccinia Virus protein VP39"/>
    <property type="match status" value="1"/>
</dbReference>
<sequence length="391" mass="44959">MTELMAFDAAKKELEERPWTPSRDLALSLVSAAQEALSRTNNISEAKEINDKLHAIGVLFKKSGAENAHRNIILGQQLLTIADIMLKYDALDSDAGRPEEKNSSTQVDELTEKQKAQKILRVSREILRRWRLVKEARESVEEWIQSHIDKTLTVQTYINHLMHYSENGFEHDWLKVYNIWSFLSPDPRFGRDTYPGRIPGQINQNLNYYFSEPGDLVVDLFAGGGTTIDVCKADDDKYGNREILAYDRVPLPEREDIIKWDVVKDGVPDFGRAKLVFLDPPYWKQKAGEYVVGSTDMSQLGLQEFNDKLEGIISHCLNHADYVACIVGATQRKEVFVDHAAELIMRLGLPYWRVIVPYMTQQYMPFNVTNAKNGRYPLNLYRDLMIWRSNV</sequence>
<comment type="caution">
    <text evidence="1">The sequence shown here is derived from an EMBL/GenBank/DDBJ whole genome shotgun (WGS) entry which is preliminary data.</text>
</comment>
<name>A0A0F9QYS4_9ZZZZ</name>
<accession>A0A0F9QYS4</accession>
<evidence type="ECO:0000313" key="1">
    <source>
        <dbReference type="EMBL" id="KKN47704.1"/>
    </source>
</evidence>
<dbReference type="InterPro" id="IPR029063">
    <property type="entry name" value="SAM-dependent_MTases_sf"/>
</dbReference>
<dbReference type="AlphaFoldDB" id="A0A0F9QYS4"/>
<gene>
    <name evidence="1" type="ORF">LCGC14_0660270</name>
</gene>
<evidence type="ECO:0008006" key="2">
    <source>
        <dbReference type="Google" id="ProtNLM"/>
    </source>
</evidence>
<proteinExistence type="predicted"/>
<organism evidence="1">
    <name type="scientific">marine sediment metagenome</name>
    <dbReference type="NCBI Taxonomy" id="412755"/>
    <lineage>
        <taxon>unclassified sequences</taxon>
        <taxon>metagenomes</taxon>
        <taxon>ecological metagenomes</taxon>
    </lineage>
</organism>
<protein>
    <recommendedName>
        <fullName evidence="2">DNA methylase N-4/N-6 domain-containing protein</fullName>
    </recommendedName>
</protein>
<dbReference type="SUPFAM" id="SSF53335">
    <property type="entry name" value="S-adenosyl-L-methionine-dependent methyltransferases"/>
    <property type="match status" value="2"/>
</dbReference>